<gene>
    <name evidence="9" type="ORF">SAMN05892877_11172</name>
</gene>
<dbReference type="OrthoDB" id="7283966at2"/>
<dbReference type="SUPFAM" id="SSF103473">
    <property type="entry name" value="MFS general substrate transporter"/>
    <property type="match status" value="1"/>
</dbReference>
<reference evidence="9 10" key="1">
    <citation type="submission" date="2017-08" db="EMBL/GenBank/DDBJ databases">
        <authorList>
            <person name="de Groot N.N."/>
        </authorList>
    </citation>
    <scope>NUCLEOTIDE SEQUENCE [LARGE SCALE GENOMIC DNA]</scope>
    <source>
        <strain evidence="9 10">JC85</strain>
    </source>
</reference>
<evidence type="ECO:0000256" key="7">
    <source>
        <dbReference type="SAM" id="Phobius"/>
    </source>
</evidence>
<dbReference type="CDD" id="cd06173">
    <property type="entry name" value="MFS_MefA_like"/>
    <property type="match status" value="1"/>
</dbReference>
<comment type="subcellular location">
    <subcellularLocation>
        <location evidence="1">Cell membrane</location>
        <topology evidence="1">Multi-pass membrane protein</topology>
    </subcellularLocation>
</comment>
<protein>
    <submittedName>
        <fullName evidence="9">Predicted MFS family arabinose efflux permease</fullName>
    </submittedName>
</protein>
<dbReference type="AlphaFoldDB" id="A0A285UN85"/>
<dbReference type="PROSITE" id="PS50850">
    <property type="entry name" value="MFS"/>
    <property type="match status" value="1"/>
</dbReference>
<dbReference type="GO" id="GO:0005886">
    <property type="term" value="C:plasma membrane"/>
    <property type="evidence" value="ECO:0007669"/>
    <property type="project" value="UniProtKB-SubCell"/>
</dbReference>
<dbReference type="Proteomes" id="UP000219167">
    <property type="component" value="Unassembled WGS sequence"/>
</dbReference>
<keyword evidence="2" id="KW-0813">Transport</keyword>
<dbReference type="EMBL" id="OBQD01000011">
    <property type="protein sequence ID" value="SOC43375.1"/>
    <property type="molecule type" value="Genomic_DNA"/>
</dbReference>
<feature type="domain" description="Major facilitator superfamily (MFS) profile" evidence="8">
    <location>
        <begin position="17"/>
        <end position="401"/>
    </location>
</feature>
<evidence type="ECO:0000259" key="8">
    <source>
        <dbReference type="PROSITE" id="PS50850"/>
    </source>
</evidence>
<evidence type="ECO:0000256" key="3">
    <source>
        <dbReference type="ARBA" id="ARBA00022475"/>
    </source>
</evidence>
<dbReference type="Pfam" id="PF05977">
    <property type="entry name" value="MFS_3"/>
    <property type="match status" value="1"/>
</dbReference>
<keyword evidence="6 7" id="KW-0472">Membrane</keyword>
<feature type="transmembrane region" description="Helical" evidence="7">
    <location>
        <begin position="260"/>
        <end position="279"/>
    </location>
</feature>
<feature type="transmembrane region" description="Helical" evidence="7">
    <location>
        <begin position="107"/>
        <end position="126"/>
    </location>
</feature>
<dbReference type="InterPro" id="IPR036259">
    <property type="entry name" value="MFS_trans_sf"/>
</dbReference>
<keyword evidence="3" id="KW-1003">Cell membrane</keyword>
<name>A0A285UN85_9HYPH</name>
<keyword evidence="4 7" id="KW-0812">Transmembrane</keyword>
<dbReference type="PANTHER" id="PTHR23513:SF9">
    <property type="entry name" value="ENTEROBACTIN EXPORTER ENTS"/>
    <property type="match status" value="1"/>
</dbReference>
<evidence type="ECO:0000256" key="6">
    <source>
        <dbReference type="ARBA" id="ARBA00023136"/>
    </source>
</evidence>
<evidence type="ECO:0000256" key="4">
    <source>
        <dbReference type="ARBA" id="ARBA00022692"/>
    </source>
</evidence>
<feature type="transmembrane region" description="Helical" evidence="7">
    <location>
        <begin position="175"/>
        <end position="194"/>
    </location>
</feature>
<evidence type="ECO:0000313" key="9">
    <source>
        <dbReference type="EMBL" id="SOC43375.1"/>
    </source>
</evidence>
<feature type="transmembrane region" description="Helical" evidence="7">
    <location>
        <begin position="50"/>
        <end position="70"/>
    </location>
</feature>
<dbReference type="InterPro" id="IPR010290">
    <property type="entry name" value="TM_effector"/>
</dbReference>
<evidence type="ECO:0000256" key="1">
    <source>
        <dbReference type="ARBA" id="ARBA00004651"/>
    </source>
</evidence>
<evidence type="ECO:0000313" key="10">
    <source>
        <dbReference type="Proteomes" id="UP000219167"/>
    </source>
</evidence>
<dbReference type="InterPro" id="IPR020846">
    <property type="entry name" value="MFS_dom"/>
</dbReference>
<organism evidence="9 10">
    <name type="scientific">Rhizobium subbaraonis</name>
    <dbReference type="NCBI Taxonomy" id="908946"/>
    <lineage>
        <taxon>Bacteria</taxon>
        <taxon>Pseudomonadati</taxon>
        <taxon>Pseudomonadota</taxon>
        <taxon>Alphaproteobacteria</taxon>
        <taxon>Hyphomicrobiales</taxon>
        <taxon>Rhizobiaceae</taxon>
        <taxon>Rhizobium/Agrobacterium group</taxon>
        <taxon>Rhizobium</taxon>
    </lineage>
</organism>
<dbReference type="GO" id="GO:0022857">
    <property type="term" value="F:transmembrane transporter activity"/>
    <property type="evidence" value="ECO:0007669"/>
    <property type="project" value="InterPro"/>
</dbReference>
<keyword evidence="10" id="KW-1185">Reference proteome</keyword>
<evidence type="ECO:0000256" key="5">
    <source>
        <dbReference type="ARBA" id="ARBA00022989"/>
    </source>
</evidence>
<sequence length="416" mass="44271">MSKPTEGHRFAAFRHTSYARFFVSRFFNSFSTQIVSVAVGWQMYDLTGDPFMLGLIGLVQFAPALLLILVTGSVADRYNRRMIMAVCLVVCTLCAAALLGLTAFSLFAPLAVFAVLAVFGIARAFLGPAMQSLAPNLVPAKDLSNAIAWNSTAQQTATIVGPVTGGLLYGLGPNVPYVVSIVLFLVASAAVISIPKPPQRMAGATRSWESLVAGFRYIRAEKVVLGAISLDLFAVLLGGAIALMPVFARDILALGPWWLGLLRSAPGVGSVAMAVWLAAHPLRHRAGRLMLIGVGLFGFATVVFGLSQWAWLSIAALVLMGASDMISVYVRNTLVMLWTPDELRGRVTAVNMVFIGASNELGEFRAGTMASVIGAIPAVVVGGIGTIAVSILWAFWFPKLRKIDSLAVPDENRLSG</sequence>
<proteinExistence type="predicted"/>
<accession>A0A285UN85</accession>
<evidence type="ECO:0000256" key="2">
    <source>
        <dbReference type="ARBA" id="ARBA00022448"/>
    </source>
</evidence>
<dbReference type="Gene3D" id="1.20.1250.20">
    <property type="entry name" value="MFS general substrate transporter like domains"/>
    <property type="match status" value="1"/>
</dbReference>
<feature type="transmembrane region" description="Helical" evidence="7">
    <location>
        <begin position="372"/>
        <end position="396"/>
    </location>
</feature>
<dbReference type="PANTHER" id="PTHR23513">
    <property type="entry name" value="INTEGRAL MEMBRANE EFFLUX PROTEIN-RELATED"/>
    <property type="match status" value="1"/>
</dbReference>
<feature type="transmembrane region" description="Helical" evidence="7">
    <location>
        <begin position="286"/>
        <end position="304"/>
    </location>
</feature>
<dbReference type="RefSeq" id="WP_097141186.1">
    <property type="nucleotide sequence ID" value="NZ_OBQD01000011.1"/>
</dbReference>
<keyword evidence="5 7" id="KW-1133">Transmembrane helix</keyword>
<feature type="transmembrane region" description="Helical" evidence="7">
    <location>
        <begin position="21"/>
        <end position="44"/>
    </location>
</feature>
<feature type="transmembrane region" description="Helical" evidence="7">
    <location>
        <begin position="223"/>
        <end position="248"/>
    </location>
</feature>